<dbReference type="Proteomes" id="UP000062475">
    <property type="component" value="Chromosome"/>
</dbReference>
<evidence type="ECO:0000256" key="2">
    <source>
        <dbReference type="ARBA" id="ARBA00005005"/>
    </source>
</evidence>
<dbReference type="Pfam" id="PF02737">
    <property type="entry name" value="3HCDH_N"/>
    <property type="match status" value="1"/>
</dbReference>
<evidence type="ECO:0000256" key="12">
    <source>
        <dbReference type="ARBA" id="ARBA00023239"/>
    </source>
</evidence>
<keyword evidence="10" id="KW-0576">Peroxisome</keyword>
<comment type="subcellular location">
    <subcellularLocation>
        <location evidence="1">Peroxisome</location>
    </subcellularLocation>
</comment>
<evidence type="ECO:0000256" key="3">
    <source>
        <dbReference type="ARBA" id="ARBA00005254"/>
    </source>
</evidence>
<dbReference type="InterPro" id="IPR018376">
    <property type="entry name" value="Enoyl-CoA_hyd/isom_CS"/>
</dbReference>
<dbReference type="EMBL" id="CP012176">
    <property type="protein sequence ID" value="AKV84204.1"/>
    <property type="molecule type" value="Genomic_DNA"/>
</dbReference>
<comment type="similarity">
    <text evidence="3 14">Belongs to the enoyl-CoA hydratase/isomerase family.</text>
</comment>
<dbReference type="Gene3D" id="1.10.12.10">
    <property type="entry name" value="Lyase 2-enoyl-coa Hydratase, Chain A, domain 2"/>
    <property type="match status" value="1"/>
</dbReference>
<feature type="domain" description="3-hydroxyacyl-CoA dehydrogenase C-terminal" evidence="15">
    <location>
        <begin position="184"/>
        <end position="278"/>
    </location>
</feature>
<evidence type="ECO:0000256" key="10">
    <source>
        <dbReference type="ARBA" id="ARBA00023140"/>
    </source>
</evidence>
<accession>A0A0K1SRW7</accession>
<keyword evidence="6" id="KW-0276">Fatty acid metabolism</keyword>
<keyword evidence="9" id="KW-0443">Lipid metabolism</keyword>
<dbReference type="SUPFAM" id="SSF51735">
    <property type="entry name" value="NAD(P)-binding Rossmann-fold domains"/>
    <property type="match status" value="1"/>
</dbReference>
<dbReference type="FunFam" id="3.40.50.720:FF:000009">
    <property type="entry name" value="Fatty oxidation complex, alpha subunit"/>
    <property type="match status" value="1"/>
</dbReference>
<sequence length="652" mass="70981">MLKVTVIGSGVMGHGIAELAAIAGNEVWMNDISTEILQQAMERIKWSLSKLRESGSLKEGVEQVLARIHPETDQAQALKGSDFVIEAVKEDLELKRTIFRNAEAHASPSAVLATNTSSLPISEIASVLKSPQRVVGMHFFNPPVLMPLVEIVRGKDTSDEVVKTTAEMAKSMNKETIVVKDVPGFFVNRVLLRIMEAGCYLVEKGIASIQEVDSSAIEELGFPMGVFLLADYTGLDIGYSVWKAVTARGFKAFPCSSTEKLVSQGKLGVKSGSGYYQYPSPGKFVRPTLPSTSKKLGRYLISPAVNEVSYLLREGIVGKDDAEKGCVLGLGLPKGILSYADEIGIDVVVNTLEEMRQTSGMDHYSPDPLLLSMVKEGKLGRKSGQGFHTYAHEEAKYSTIVVRVEPPLAWIVLNRPTRYNAINGDMIREINQALDSLEEREDVRVIAITGQGRVFSAGADVTEFGSLTPVKAMIASRKFHEVFMKIQFLTKPVIAVINGLALGGGMELALSADFRVASKTAEMGQPEINLGLIPGGGGTQRLSRLSGRKGLELVLTGRRVKAEEAYRLGIVEFLAEPEELESEVRKLANAIAEKSPLAVASAKLAYKLGEETHIWTGTSLEASLFGLLFSTKDFEEGVRAFLEKRKPNFRGE</sequence>
<dbReference type="GO" id="GO:0016853">
    <property type="term" value="F:isomerase activity"/>
    <property type="evidence" value="ECO:0007669"/>
    <property type="project" value="UniProtKB-KW"/>
</dbReference>
<dbReference type="InterPro" id="IPR036291">
    <property type="entry name" value="NAD(P)-bd_dom_sf"/>
</dbReference>
<evidence type="ECO:0000256" key="6">
    <source>
        <dbReference type="ARBA" id="ARBA00022832"/>
    </source>
</evidence>
<keyword evidence="11" id="KW-0413">Isomerase</keyword>
<protein>
    <submittedName>
        <fullName evidence="18">3-hydroxyacyl-CoA dehydrogenase</fullName>
    </submittedName>
</protein>
<dbReference type="InterPro" id="IPR008927">
    <property type="entry name" value="6-PGluconate_DH-like_C_sf"/>
</dbReference>
<dbReference type="Gene3D" id="3.90.226.10">
    <property type="entry name" value="2-enoyl-CoA Hydratase, Chain A, domain 1"/>
    <property type="match status" value="1"/>
</dbReference>
<dbReference type="EMBL" id="CP012173">
    <property type="protein sequence ID" value="AKV77474.1"/>
    <property type="molecule type" value="Genomic_DNA"/>
</dbReference>
<dbReference type="Gene3D" id="1.10.1040.10">
    <property type="entry name" value="N-(1-d-carboxylethyl)-l-norvaline Dehydrogenase, domain 2"/>
    <property type="match status" value="2"/>
</dbReference>
<keyword evidence="7" id="KW-0560">Oxidoreductase</keyword>
<comment type="subunit">
    <text evidence="5">Monomer.</text>
</comment>
<dbReference type="GO" id="GO:0003857">
    <property type="term" value="F:(3S)-3-hydroxyacyl-CoA dehydrogenase (NAD+) activity"/>
    <property type="evidence" value="ECO:0007669"/>
    <property type="project" value="TreeGrafter"/>
</dbReference>
<evidence type="ECO:0000313" key="20">
    <source>
        <dbReference type="Proteomes" id="UP000056255"/>
    </source>
</evidence>
<evidence type="ECO:0000313" key="21">
    <source>
        <dbReference type="Proteomes" id="UP000062475"/>
    </source>
</evidence>
<evidence type="ECO:0000256" key="9">
    <source>
        <dbReference type="ARBA" id="ARBA00023098"/>
    </source>
</evidence>
<dbReference type="InterPro" id="IPR001753">
    <property type="entry name" value="Enoyl-CoA_hydra/iso"/>
</dbReference>
<keyword evidence="8" id="KW-0520">NAD</keyword>
<evidence type="ECO:0000256" key="11">
    <source>
        <dbReference type="ARBA" id="ARBA00023235"/>
    </source>
</evidence>
<dbReference type="InterPro" id="IPR013328">
    <property type="entry name" value="6PGD_dom2"/>
</dbReference>
<dbReference type="FunFam" id="3.90.226.10:FF:000009">
    <property type="entry name" value="Carnitinyl-CoA dehydratase"/>
    <property type="match status" value="1"/>
</dbReference>
<dbReference type="PATRIC" id="fig|43687.5.peg.410"/>
<evidence type="ECO:0000313" key="18">
    <source>
        <dbReference type="EMBL" id="AKV77474.1"/>
    </source>
</evidence>
<dbReference type="PANTHER" id="PTHR23309:SF49">
    <property type="entry name" value="PEROXISOMAL BIFUNCTIONAL ENZYME"/>
    <property type="match status" value="1"/>
</dbReference>
<dbReference type="SUPFAM" id="SSF52096">
    <property type="entry name" value="ClpP/crotonase"/>
    <property type="match status" value="1"/>
</dbReference>
<dbReference type="EMBL" id="CP012172">
    <property type="protein sequence ID" value="AKV75236.1"/>
    <property type="molecule type" value="Genomic_DNA"/>
</dbReference>
<evidence type="ECO:0000313" key="19">
    <source>
        <dbReference type="EMBL" id="AKV84204.1"/>
    </source>
</evidence>
<dbReference type="Proteomes" id="UP000056255">
    <property type="component" value="Chromosome"/>
</dbReference>
<dbReference type="GO" id="GO:0004300">
    <property type="term" value="F:enoyl-CoA hydratase activity"/>
    <property type="evidence" value="ECO:0007669"/>
    <property type="project" value="UniProtKB-ARBA"/>
</dbReference>
<dbReference type="InterPro" id="IPR014748">
    <property type="entry name" value="Enoyl-CoA_hydra_C"/>
</dbReference>
<evidence type="ECO:0000256" key="4">
    <source>
        <dbReference type="ARBA" id="ARBA00008750"/>
    </source>
</evidence>
<comment type="pathway">
    <text evidence="2">Lipid metabolism; fatty acid beta-oxidation.</text>
</comment>
<reference evidence="19 20" key="2">
    <citation type="submission" date="2015-07" db="EMBL/GenBank/DDBJ databases">
        <title>Physiological, transcriptional responses and genome re-sequencing of acid resistant extremely thermoacidophilic Metallosphaera sedula SARC-M1.</title>
        <authorList>
            <person name="Ai C."/>
            <person name="McCarthy S."/>
            <person name="Eckrich V."/>
            <person name="Rudrappa D."/>
            <person name="Qiu G."/>
            <person name="Blum P."/>
        </authorList>
    </citation>
    <scope>NUCLEOTIDE SEQUENCE [LARGE SCALE GENOMIC DNA]</scope>
    <source>
        <strain evidence="19 20">SARC-M1</strain>
    </source>
</reference>
<organism evidence="18 21">
    <name type="scientific">Metallosphaera sedula</name>
    <dbReference type="NCBI Taxonomy" id="43687"/>
    <lineage>
        <taxon>Archaea</taxon>
        <taxon>Thermoproteota</taxon>
        <taxon>Thermoprotei</taxon>
        <taxon>Sulfolobales</taxon>
        <taxon>Sulfolobaceae</taxon>
        <taxon>Metallosphaera</taxon>
    </lineage>
</organism>
<evidence type="ECO:0000313" key="22">
    <source>
        <dbReference type="Proteomes" id="UP000068832"/>
    </source>
</evidence>
<evidence type="ECO:0000256" key="7">
    <source>
        <dbReference type="ARBA" id="ARBA00023002"/>
    </source>
</evidence>
<dbReference type="DNASU" id="5105516"/>
<evidence type="ECO:0000256" key="1">
    <source>
        <dbReference type="ARBA" id="ARBA00004275"/>
    </source>
</evidence>
<keyword evidence="13" id="KW-0511">Multifunctional enzyme</keyword>
<dbReference type="UniPathway" id="UPA00659"/>
<comment type="similarity">
    <text evidence="4">In the N-terminal section; belongs to the enoyl-CoA hydratase/isomerase family.</text>
</comment>
<evidence type="ECO:0000256" key="13">
    <source>
        <dbReference type="ARBA" id="ARBA00023268"/>
    </source>
</evidence>
<dbReference type="Pfam" id="PF00378">
    <property type="entry name" value="ECH_1"/>
    <property type="match status" value="1"/>
</dbReference>
<keyword evidence="12" id="KW-0456">Lyase</keyword>
<evidence type="ECO:0000313" key="17">
    <source>
        <dbReference type="EMBL" id="AKV75236.1"/>
    </source>
</evidence>
<dbReference type="Proteomes" id="UP000068832">
    <property type="component" value="Chromosome"/>
</dbReference>
<evidence type="ECO:0000259" key="15">
    <source>
        <dbReference type="Pfam" id="PF00725"/>
    </source>
</evidence>
<feature type="domain" description="3-hydroxyacyl-CoA dehydrogenase NAD binding" evidence="16">
    <location>
        <begin position="3"/>
        <end position="182"/>
    </location>
</feature>
<dbReference type="GO" id="GO:0006635">
    <property type="term" value="P:fatty acid beta-oxidation"/>
    <property type="evidence" value="ECO:0007669"/>
    <property type="project" value="UniProtKB-UniPathway"/>
</dbReference>
<dbReference type="Pfam" id="PF00725">
    <property type="entry name" value="3HCDH"/>
    <property type="match status" value="2"/>
</dbReference>
<evidence type="ECO:0000259" key="16">
    <source>
        <dbReference type="Pfam" id="PF02737"/>
    </source>
</evidence>
<dbReference type="InterPro" id="IPR006176">
    <property type="entry name" value="3-OHacyl-CoA_DH_NAD-bd"/>
</dbReference>
<dbReference type="CDD" id="cd06558">
    <property type="entry name" value="crotonase-like"/>
    <property type="match status" value="1"/>
</dbReference>
<evidence type="ECO:0000256" key="5">
    <source>
        <dbReference type="ARBA" id="ARBA00011245"/>
    </source>
</evidence>
<name>A0A0K1SRW7_9CREN</name>
<dbReference type="FunFam" id="1.10.12.10:FF:000001">
    <property type="entry name" value="Probable enoyl-CoA hydratase, mitochondrial"/>
    <property type="match status" value="1"/>
</dbReference>
<evidence type="ECO:0000256" key="14">
    <source>
        <dbReference type="RuleBase" id="RU003707"/>
    </source>
</evidence>
<dbReference type="Gene3D" id="3.40.50.720">
    <property type="entry name" value="NAD(P)-binding Rossmann-like Domain"/>
    <property type="match status" value="1"/>
</dbReference>
<dbReference type="PANTHER" id="PTHR23309">
    <property type="entry name" value="3-HYDROXYACYL-COA DEHYROGENASE"/>
    <property type="match status" value="1"/>
</dbReference>
<reference evidence="21 22" key="1">
    <citation type="journal article" date="2015" name="Genome Announc.">
        <title>Complete Genome Sequences of Evolved Arsenate-Resistant Metallosphaera sedula Strains.</title>
        <authorList>
            <person name="Ai C."/>
            <person name="McCarthy S."/>
            <person name="Schackwitz W."/>
            <person name="Martin J."/>
            <person name="Lipzen A."/>
            <person name="Blum P."/>
        </authorList>
    </citation>
    <scope>NUCLEOTIDE SEQUENCE [LARGE SCALE GENOMIC DNA]</scope>
    <source>
        <strain evidence="17 22">ARS50-1</strain>
        <strain evidence="18 21">ARS50-2</strain>
    </source>
</reference>
<feature type="domain" description="3-hydroxyacyl-CoA dehydrogenase C-terminal" evidence="15">
    <location>
        <begin position="300"/>
        <end position="390"/>
    </location>
</feature>
<proteinExistence type="inferred from homology"/>
<dbReference type="GO" id="GO:0070403">
    <property type="term" value="F:NAD+ binding"/>
    <property type="evidence" value="ECO:0007669"/>
    <property type="project" value="InterPro"/>
</dbReference>
<dbReference type="AlphaFoldDB" id="A0A0K1SRW7"/>
<evidence type="ECO:0000256" key="8">
    <source>
        <dbReference type="ARBA" id="ARBA00023027"/>
    </source>
</evidence>
<dbReference type="PROSITE" id="PS00166">
    <property type="entry name" value="ENOYL_COA_HYDRATASE"/>
    <property type="match status" value="1"/>
</dbReference>
<dbReference type="InterPro" id="IPR006108">
    <property type="entry name" value="3HC_DH_C"/>
</dbReference>
<dbReference type="SUPFAM" id="SSF48179">
    <property type="entry name" value="6-phosphogluconate dehydrogenase C-terminal domain-like"/>
    <property type="match status" value="2"/>
</dbReference>
<dbReference type="InterPro" id="IPR029045">
    <property type="entry name" value="ClpP/crotonase-like_dom_sf"/>
</dbReference>
<gene>
    <name evidence="17" type="ORF">MsedA_0412</name>
    <name evidence="18" type="ORF">MsedB_0412</name>
    <name evidence="19" type="ORF">MsedE_0412</name>
</gene>